<gene>
    <name evidence="1" type="ORF">SAMN04487959_10424</name>
</gene>
<proteinExistence type="predicted"/>
<organism evidence="1 2">
    <name type="scientific">Modicisalibacter xianhensis</name>
    <dbReference type="NCBI Taxonomy" id="442341"/>
    <lineage>
        <taxon>Bacteria</taxon>
        <taxon>Pseudomonadati</taxon>
        <taxon>Pseudomonadota</taxon>
        <taxon>Gammaproteobacteria</taxon>
        <taxon>Oceanospirillales</taxon>
        <taxon>Halomonadaceae</taxon>
        <taxon>Modicisalibacter</taxon>
    </lineage>
</organism>
<evidence type="ECO:0000313" key="1">
    <source>
        <dbReference type="EMBL" id="SFH42980.1"/>
    </source>
</evidence>
<dbReference type="Proteomes" id="UP000199040">
    <property type="component" value="Unassembled WGS sequence"/>
</dbReference>
<keyword evidence="2" id="KW-1185">Reference proteome</keyword>
<reference evidence="1 2" key="1">
    <citation type="submission" date="2016-10" db="EMBL/GenBank/DDBJ databases">
        <authorList>
            <person name="de Groot N.N."/>
        </authorList>
    </citation>
    <scope>NUCLEOTIDE SEQUENCE [LARGE SCALE GENOMIC DNA]</scope>
    <source>
        <strain evidence="1 2">CGMCC 1.6848</strain>
    </source>
</reference>
<protein>
    <recommendedName>
        <fullName evidence="3">Phasin protein</fullName>
    </recommendedName>
</protein>
<evidence type="ECO:0008006" key="3">
    <source>
        <dbReference type="Google" id="ProtNLM"/>
    </source>
</evidence>
<evidence type="ECO:0000313" key="2">
    <source>
        <dbReference type="Proteomes" id="UP000199040"/>
    </source>
</evidence>
<dbReference type="AlphaFoldDB" id="A0A1I2ZZA5"/>
<name>A0A1I2ZZA5_9GAMM</name>
<dbReference type="EMBL" id="FOPY01000004">
    <property type="protein sequence ID" value="SFH42980.1"/>
    <property type="molecule type" value="Genomic_DNA"/>
</dbReference>
<accession>A0A1I2ZZA5</accession>
<dbReference type="STRING" id="442341.SAMN04487959_10424"/>
<sequence>MTTLELPMTALKTTNTDNLFTWWYQPWMESTNSAVKLQRIWLETLNDALRHEFEFFSTMATSYSKLTHCMMGLGGPQTPESMASCYHEIAGDMTEATLKRMRKVSELSDDFRERIWCEI</sequence>